<protein>
    <submittedName>
        <fullName evidence="2">Uncharacterized protein</fullName>
    </submittedName>
</protein>
<feature type="region of interest" description="Disordered" evidence="1">
    <location>
        <begin position="1"/>
        <end position="24"/>
    </location>
</feature>
<dbReference type="Proteomes" id="UP000595197">
    <property type="component" value="Chromosome"/>
</dbReference>
<name>A0ABX7BCQ5_9PROT</name>
<evidence type="ECO:0000313" key="3">
    <source>
        <dbReference type="Proteomes" id="UP000595197"/>
    </source>
</evidence>
<accession>A0ABX7BCQ5</accession>
<reference evidence="2" key="1">
    <citation type="submission" date="2021-02" db="EMBL/GenBank/DDBJ databases">
        <title>Skermanella TT6 skin isolate.</title>
        <authorList>
            <person name="Lee K."/>
            <person name="Ganzorig M."/>
        </authorList>
    </citation>
    <scope>NUCLEOTIDE SEQUENCE</scope>
    <source>
        <strain evidence="2">TT6</strain>
    </source>
</reference>
<dbReference type="RefSeq" id="WP_201080346.1">
    <property type="nucleotide sequence ID" value="NZ_CP067420.1"/>
</dbReference>
<dbReference type="EMBL" id="CP067420">
    <property type="protein sequence ID" value="QQP91924.1"/>
    <property type="molecule type" value="Genomic_DNA"/>
</dbReference>
<feature type="compositionally biased region" description="Gly residues" evidence="1">
    <location>
        <begin position="11"/>
        <end position="24"/>
    </location>
</feature>
<proteinExistence type="predicted"/>
<evidence type="ECO:0000313" key="2">
    <source>
        <dbReference type="EMBL" id="QQP91924.1"/>
    </source>
</evidence>
<evidence type="ECO:0000256" key="1">
    <source>
        <dbReference type="SAM" id="MobiDB-lite"/>
    </source>
</evidence>
<organism evidence="2 3">
    <name type="scientific">Skermanella cutis</name>
    <dbReference type="NCBI Taxonomy" id="2775420"/>
    <lineage>
        <taxon>Bacteria</taxon>
        <taxon>Pseudomonadati</taxon>
        <taxon>Pseudomonadota</taxon>
        <taxon>Alphaproteobacteria</taxon>
        <taxon>Rhodospirillales</taxon>
        <taxon>Azospirillaceae</taxon>
        <taxon>Skermanella</taxon>
    </lineage>
</organism>
<feature type="compositionally biased region" description="Polar residues" evidence="1">
    <location>
        <begin position="1"/>
        <end position="10"/>
    </location>
</feature>
<sequence length="84" mass="7672">MGTDLNFGQSGKSGGDAFGHAHGGSSGIGGMGAGSASAGGFGASLNQAESSGTGGDGYSSAISRGALGGEAADNTAIGSINISF</sequence>
<keyword evidence="3" id="KW-1185">Reference proteome</keyword>
<gene>
    <name evidence="2" type="ORF">IGS68_12260</name>
</gene>